<comment type="caution">
    <text evidence="14">The sequence shown here is derived from an EMBL/GenBank/DDBJ whole genome shotgun (WGS) entry which is preliminary data.</text>
</comment>
<dbReference type="PROSITE" id="PS51793">
    <property type="entry name" value="MIS18"/>
    <property type="match status" value="1"/>
</dbReference>
<evidence type="ECO:0000256" key="3">
    <source>
        <dbReference type="ARBA" id="ARBA00004584"/>
    </source>
</evidence>
<keyword evidence="10" id="KW-0131">Cell cycle</keyword>
<dbReference type="GO" id="GO:0034080">
    <property type="term" value="P:CENP-A containing chromatin assembly"/>
    <property type="evidence" value="ECO:0007669"/>
    <property type="project" value="TreeGrafter"/>
</dbReference>
<evidence type="ECO:0000313" key="15">
    <source>
        <dbReference type="Proteomes" id="UP001230051"/>
    </source>
</evidence>
<keyword evidence="11" id="KW-0137">Centromere</keyword>
<protein>
    <submittedName>
        <fullName evidence="14">Protein Mis18-beta-like</fullName>
    </submittedName>
</protein>
<evidence type="ECO:0000256" key="9">
    <source>
        <dbReference type="ARBA" id="ARBA00023242"/>
    </source>
</evidence>
<evidence type="ECO:0000256" key="12">
    <source>
        <dbReference type="SAM" id="Coils"/>
    </source>
</evidence>
<accession>A0AAD8FWS7</accession>
<dbReference type="GO" id="GO:0000775">
    <property type="term" value="C:chromosome, centromeric region"/>
    <property type="evidence" value="ECO:0007669"/>
    <property type="project" value="UniProtKB-SubCell"/>
</dbReference>
<feature type="domain" description="Mis18" evidence="13">
    <location>
        <begin position="129"/>
        <end position="227"/>
    </location>
</feature>
<dbReference type="PANTHER" id="PTHR16431:SF3">
    <property type="entry name" value="PROTEIN MIS18-BETA"/>
    <property type="match status" value="1"/>
</dbReference>
<keyword evidence="7" id="KW-0498">Mitosis</keyword>
<evidence type="ECO:0000259" key="13">
    <source>
        <dbReference type="PROSITE" id="PS51793"/>
    </source>
</evidence>
<dbReference type="GO" id="GO:0005634">
    <property type="term" value="C:nucleus"/>
    <property type="evidence" value="ECO:0007669"/>
    <property type="project" value="UniProtKB-SubCell"/>
</dbReference>
<dbReference type="GO" id="GO:0007059">
    <property type="term" value="P:chromosome segregation"/>
    <property type="evidence" value="ECO:0007669"/>
    <property type="project" value="TreeGrafter"/>
</dbReference>
<dbReference type="InterPro" id="IPR034752">
    <property type="entry name" value="Mis18"/>
</dbReference>
<dbReference type="AlphaFoldDB" id="A0AAD8FWS7"/>
<dbReference type="Proteomes" id="UP001230051">
    <property type="component" value="Unassembled WGS sequence"/>
</dbReference>
<evidence type="ECO:0000256" key="10">
    <source>
        <dbReference type="ARBA" id="ARBA00023306"/>
    </source>
</evidence>
<keyword evidence="15" id="KW-1185">Reference proteome</keyword>
<organism evidence="14 15">
    <name type="scientific">Acipenser oxyrinchus oxyrinchus</name>
    <dbReference type="NCBI Taxonomy" id="40147"/>
    <lineage>
        <taxon>Eukaryota</taxon>
        <taxon>Metazoa</taxon>
        <taxon>Chordata</taxon>
        <taxon>Craniata</taxon>
        <taxon>Vertebrata</taxon>
        <taxon>Euteleostomi</taxon>
        <taxon>Actinopterygii</taxon>
        <taxon>Chondrostei</taxon>
        <taxon>Acipenseriformes</taxon>
        <taxon>Acipenseridae</taxon>
        <taxon>Acipenser</taxon>
    </lineage>
</organism>
<keyword evidence="12" id="KW-0175">Coiled coil</keyword>
<comment type="function">
    <text evidence="1">Required for recruitment of CENPA to centromeres and normal chromosome segregation during mitosis.</text>
</comment>
<keyword evidence="4" id="KW-0158">Chromosome</keyword>
<keyword evidence="9" id="KW-0539">Nucleus</keyword>
<evidence type="ECO:0000256" key="6">
    <source>
        <dbReference type="ARBA" id="ARBA00022723"/>
    </source>
</evidence>
<evidence type="ECO:0000256" key="2">
    <source>
        <dbReference type="ARBA" id="ARBA00004123"/>
    </source>
</evidence>
<keyword evidence="8" id="KW-0862">Zinc</keyword>
<sequence length="287" mass="32180">MAVSKSSAKRDLIARLSNININTDKKTPRKNSYITPVFGGTCEETLVGEHAIRQNAGKYFMQDHEVPGMVLPNVTYDVSDELSYDKTMSSQCYNKVVKQHFRQGDDSLLIGISQNATYDVPNDLQTTSHSVFLCSHCNTVMGDSLNTCGDDKRLNVIIFLKVTNDMVVEDELQFGLQGKVSGCVYKPLLCGCCQTAVGMVLHSTARAFTSLRNLFLLHKENISCYVLQSRNMVPATEMNFELKTSQMAIKELKQELVDLNNRLELVEQRLGHGFTQDATLTMEMTRK</sequence>
<name>A0AAD8FWS7_ACIOX</name>
<dbReference type="InterPro" id="IPR004910">
    <property type="entry name" value="Yippee/Mis18/Cereblon"/>
</dbReference>
<dbReference type="PANTHER" id="PTHR16431">
    <property type="entry name" value="NEUROGENIC PROTEIN MASTERMIND"/>
    <property type="match status" value="1"/>
</dbReference>
<proteinExistence type="predicted"/>
<keyword evidence="6" id="KW-0479">Metal-binding</keyword>
<dbReference type="GO" id="GO:0000785">
    <property type="term" value="C:chromatin"/>
    <property type="evidence" value="ECO:0007669"/>
    <property type="project" value="TreeGrafter"/>
</dbReference>
<dbReference type="GO" id="GO:0046872">
    <property type="term" value="F:metal ion binding"/>
    <property type="evidence" value="ECO:0007669"/>
    <property type="project" value="UniProtKB-KW"/>
</dbReference>
<dbReference type="EMBL" id="JAGXEW010000023">
    <property type="protein sequence ID" value="KAK1158898.1"/>
    <property type="molecule type" value="Genomic_DNA"/>
</dbReference>
<evidence type="ECO:0000256" key="11">
    <source>
        <dbReference type="ARBA" id="ARBA00023328"/>
    </source>
</evidence>
<reference evidence="14" key="1">
    <citation type="submission" date="2022-02" db="EMBL/GenBank/DDBJ databases">
        <title>Atlantic sturgeon de novo genome assembly.</title>
        <authorList>
            <person name="Stock M."/>
            <person name="Klopp C."/>
            <person name="Guiguen Y."/>
            <person name="Cabau C."/>
            <person name="Parinello H."/>
            <person name="Santidrian Yebra-Pimentel E."/>
            <person name="Kuhl H."/>
            <person name="Dirks R.P."/>
            <person name="Guessner J."/>
            <person name="Wuertz S."/>
            <person name="Du K."/>
            <person name="Schartl M."/>
        </authorList>
    </citation>
    <scope>NUCLEOTIDE SEQUENCE</scope>
    <source>
        <strain evidence="14">STURGEONOMICS-FGT-2020</strain>
        <tissue evidence="14">Whole blood</tissue>
    </source>
</reference>
<comment type="subcellular location">
    <subcellularLocation>
        <location evidence="3">Chromosome</location>
        <location evidence="3">Centromere</location>
    </subcellularLocation>
    <subcellularLocation>
        <location evidence="2">Nucleus</location>
    </subcellularLocation>
</comment>
<dbReference type="GO" id="GO:0051301">
    <property type="term" value="P:cell division"/>
    <property type="evidence" value="ECO:0007669"/>
    <property type="project" value="UniProtKB-KW"/>
</dbReference>
<evidence type="ECO:0000256" key="5">
    <source>
        <dbReference type="ARBA" id="ARBA00022618"/>
    </source>
</evidence>
<evidence type="ECO:0000256" key="8">
    <source>
        <dbReference type="ARBA" id="ARBA00022833"/>
    </source>
</evidence>
<gene>
    <name evidence="14" type="primary">OIP5</name>
    <name evidence="14" type="ORF">AOXY_G22692</name>
</gene>
<feature type="coiled-coil region" evidence="12">
    <location>
        <begin position="235"/>
        <end position="269"/>
    </location>
</feature>
<evidence type="ECO:0000256" key="4">
    <source>
        <dbReference type="ARBA" id="ARBA00022454"/>
    </source>
</evidence>
<dbReference type="Pfam" id="PF03226">
    <property type="entry name" value="Yippee-Mis18"/>
    <property type="match status" value="1"/>
</dbReference>
<keyword evidence="5" id="KW-0132">Cell division</keyword>
<evidence type="ECO:0000256" key="1">
    <source>
        <dbReference type="ARBA" id="ARBA00003694"/>
    </source>
</evidence>
<evidence type="ECO:0000313" key="14">
    <source>
        <dbReference type="EMBL" id="KAK1158898.1"/>
    </source>
</evidence>
<evidence type="ECO:0000256" key="7">
    <source>
        <dbReference type="ARBA" id="ARBA00022776"/>
    </source>
</evidence>